<proteinExistence type="predicted"/>
<dbReference type="EMBL" id="NKCK01000363">
    <property type="protein sequence ID" value="RSL83896.1"/>
    <property type="molecule type" value="Genomic_DNA"/>
</dbReference>
<name>A0A428S2R4_9HYPO</name>
<feature type="compositionally biased region" description="Low complexity" evidence="1">
    <location>
        <begin position="666"/>
        <end position="685"/>
    </location>
</feature>
<evidence type="ECO:0000313" key="3">
    <source>
        <dbReference type="Proteomes" id="UP000287144"/>
    </source>
</evidence>
<protein>
    <submittedName>
        <fullName evidence="2">Uncharacterized protein</fullName>
    </submittedName>
</protein>
<organism evidence="2 3">
    <name type="scientific">Fusarium oligoseptatum</name>
    <dbReference type="NCBI Taxonomy" id="2604345"/>
    <lineage>
        <taxon>Eukaryota</taxon>
        <taxon>Fungi</taxon>
        <taxon>Dikarya</taxon>
        <taxon>Ascomycota</taxon>
        <taxon>Pezizomycotina</taxon>
        <taxon>Sordariomycetes</taxon>
        <taxon>Hypocreomycetidae</taxon>
        <taxon>Hypocreales</taxon>
        <taxon>Nectriaceae</taxon>
        <taxon>Fusarium</taxon>
        <taxon>Fusarium solani species complex</taxon>
    </lineage>
</organism>
<feature type="region of interest" description="Disordered" evidence="1">
    <location>
        <begin position="637"/>
        <end position="711"/>
    </location>
</feature>
<sequence>MASPNTNIPPCKYPLTKEEERVYAVMWCSPKWDLIHIEDKKAITALTSKYPHITVSSHFSTGSVSGNSSVALSQISHLPESPSGLSPNRMWEAYYKTEEMWKNASTMTTIPSMNASNIDLLLARAQQQQSNAGPSVPPPTLPPTPSFPPQTYPLPPAQSPYASQSALSPIGPPPGPPPGSFPSQVQSRPTPPTVPQQQQPTASSSFLQDLAQRRSSAMFRQKTAAESFRDSMHKAVDAETEMVKNNAEHPDAAIPTTRSSKPGGPDGSVASSKGPALKSTDSSPFDVVPPGETRPLRSAAPSTSLHPRGSYIDRSLRARQVLRFLHSEHRKNADASYQAISSVDPGFYRLKALANSSTEQDNEEEWPASWVNNRGTFKSWVNGNLTKWLTTELTTELRDKANSLKNSAKTNKEPRSDKDGGSAPGVQDTQAHVPVASSSEKPTEDLEQQNEAQAIAPKGPSQPPVATKKTDKTNIDDSGNITTGNTPAPNTDTPAAMSRDSPVPTQAGSSIPRTLTARQPMVLTTGSVAQSSPAHSLRPASTPLINTPDNLIVQPDTENGSASVGVYCKGTPAHFAPMSTTTSPSNIVPHAAAVTHQASSVNTADTTTSVRPAPKTSPIPVQFGSPAAELVASTQLPAQASTDTQKTPTSVRPDSGLTSSTFETHASSPRASGTTTAAARPPSTTMNHHSVGIGHPTTKETGIPNSTPLTPTVLPKNSMIMDFASNPSILSRKNSAINLGTDQADNTNNTSRVWGMASIRDNMPDVGGLFSGETFSVFTSANDAGQPRTDTPSENPTSPSPQDSQNPASSGGMGLTEANLHEHDVISAQSSSYGSNPILPPMEWYEWYKEYHAGQRRHGP</sequence>
<feature type="compositionally biased region" description="Basic and acidic residues" evidence="1">
    <location>
        <begin position="227"/>
        <end position="237"/>
    </location>
</feature>
<feature type="region of interest" description="Disordered" evidence="1">
    <location>
        <begin position="597"/>
        <end position="622"/>
    </location>
</feature>
<feature type="compositionally biased region" description="Low complexity" evidence="1">
    <location>
        <begin position="195"/>
        <end position="205"/>
    </location>
</feature>
<feature type="compositionally biased region" description="Pro residues" evidence="1">
    <location>
        <begin position="170"/>
        <end position="180"/>
    </location>
</feature>
<feature type="region of interest" description="Disordered" evidence="1">
    <location>
        <begin position="400"/>
        <end position="510"/>
    </location>
</feature>
<feature type="region of interest" description="Disordered" evidence="1">
    <location>
        <begin position="780"/>
        <end position="836"/>
    </location>
</feature>
<feature type="compositionally biased region" description="Polar residues" evidence="1">
    <location>
        <begin position="476"/>
        <end position="493"/>
    </location>
</feature>
<feature type="compositionally biased region" description="Pro residues" evidence="1">
    <location>
        <begin position="135"/>
        <end position="158"/>
    </location>
</feature>
<comment type="caution">
    <text evidence="2">The sequence shown here is derived from an EMBL/GenBank/DDBJ whole genome shotgun (WGS) entry which is preliminary data.</text>
</comment>
<feature type="compositionally biased region" description="Polar residues" evidence="1">
    <location>
        <begin position="780"/>
        <end position="809"/>
    </location>
</feature>
<evidence type="ECO:0000256" key="1">
    <source>
        <dbReference type="SAM" id="MobiDB-lite"/>
    </source>
</evidence>
<gene>
    <name evidence="2" type="ORF">CEP52_016586</name>
</gene>
<feature type="compositionally biased region" description="Polar residues" evidence="1">
    <location>
        <begin position="637"/>
        <end position="665"/>
    </location>
</feature>
<feature type="compositionally biased region" description="Basic and acidic residues" evidence="1">
    <location>
        <begin position="410"/>
        <end position="420"/>
    </location>
</feature>
<feature type="compositionally biased region" description="Polar residues" evidence="1">
    <location>
        <begin position="597"/>
        <end position="610"/>
    </location>
</feature>
<evidence type="ECO:0000313" key="2">
    <source>
        <dbReference type="EMBL" id="RSL83896.1"/>
    </source>
</evidence>
<reference evidence="2 3" key="1">
    <citation type="submission" date="2017-06" db="EMBL/GenBank/DDBJ databases">
        <title>Comparative genomic analysis of Ambrosia Fusariam Clade fungi.</title>
        <authorList>
            <person name="Stajich J.E."/>
            <person name="Carrillo J."/>
            <person name="Kijimoto T."/>
            <person name="Eskalen A."/>
            <person name="O'Donnell K."/>
            <person name="Kasson M."/>
        </authorList>
    </citation>
    <scope>NUCLEOTIDE SEQUENCE [LARGE SCALE GENOMIC DNA]</scope>
    <source>
        <strain evidence="2 3">NRRL62579</strain>
    </source>
</reference>
<feature type="region of interest" description="Disordered" evidence="1">
    <location>
        <begin position="526"/>
        <end position="546"/>
    </location>
</feature>
<accession>A0A428S2R4</accession>
<feature type="region of interest" description="Disordered" evidence="1">
    <location>
        <begin position="126"/>
        <end position="311"/>
    </location>
</feature>
<dbReference type="Proteomes" id="UP000287144">
    <property type="component" value="Unassembled WGS sequence"/>
</dbReference>
<feature type="compositionally biased region" description="Polar residues" evidence="1">
    <location>
        <begin position="699"/>
        <end position="710"/>
    </location>
</feature>
<dbReference type="AlphaFoldDB" id="A0A428S2R4"/>
<keyword evidence="3" id="KW-1185">Reference proteome</keyword>